<feature type="transmembrane region" description="Helical" evidence="2">
    <location>
        <begin position="1560"/>
        <end position="1578"/>
    </location>
</feature>
<name>A0A7R8ZH45_9CRUS</name>
<keyword evidence="2" id="KW-0812">Transmembrane</keyword>
<accession>A0A7R8ZH45</accession>
<organism evidence="3">
    <name type="scientific">Cyprideis torosa</name>
    <dbReference type="NCBI Taxonomy" id="163714"/>
    <lineage>
        <taxon>Eukaryota</taxon>
        <taxon>Metazoa</taxon>
        <taxon>Ecdysozoa</taxon>
        <taxon>Arthropoda</taxon>
        <taxon>Crustacea</taxon>
        <taxon>Oligostraca</taxon>
        <taxon>Ostracoda</taxon>
        <taxon>Podocopa</taxon>
        <taxon>Podocopida</taxon>
        <taxon>Cytherocopina</taxon>
        <taxon>Cytheroidea</taxon>
        <taxon>Cytherideidae</taxon>
        <taxon>Cyprideis</taxon>
    </lineage>
</organism>
<feature type="compositionally biased region" description="Polar residues" evidence="1">
    <location>
        <begin position="491"/>
        <end position="508"/>
    </location>
</feature>
<evidence type="ECO:0000313" key="3">
    <source>
        <dbReference type="EMBL" id="CAD7223475.1"/>
    </source>
</evidence>
<feature type="transmembrane region" description="Helical" evidence="2">
    <location>
        <begin position="1516"/>
        <end position="1534"/>
    </location>
</feature>
<feature type="compositionally biased region" description="Low complexity" evidence="1">
    <location>
        <begin position="45"/>
        <end position="60"/>
    </location>
</feature>
<feature type="region of interest" description="Disordered" evidence="1">
    <location>
        <begin position="888"/>
        <end position="908"/>
    </location>
</feature>
<keyword evidence="2" id="KW-0472">Membrane</keyword>
<feature type="transmembrane region" description="Helical" evidence="2">
    <location>
        <begin position="1473"/>
        <end position="1496"/>
    </location>
</feature>
<feature type="region of interest" description="Disordered" evidence="1">
    <location>
        <begin position="429"/>
        <end position="474"/>
    </location>
</feature>
<feature type="compositionally biased region" description="Polar residues" evidence="1">
    <location>
        <begin position="1698"/>
        <end position="1712"/>
    </location>
</feature>
<evidence type="ECO:0000256" key="2">
    <source>
        <dbReference type="SAM" id="Phobius"/>
    </source>
</evidence>
<feature type="compositionally biased region" description="Basic and acidic residues" evidence="1">
    <location>
        <begin position="1325"/>
        <end position="1354"/>
    </location>
</feature>
<sequence length="1780" mass="200431">MFKRARMKTVFRDVGEAIRMPQKRLGASGGDKTTPEPRKQNNFVPTTPKTPKLQKPTNNKSKSVSVGPPRAEGKRRPIMPVDGQRKKGPHKSSSPQSKREQQAPISIQSKRTRRSSAGCKPTFCGWIRDTEESVPSCSEPSVKILFHDIHFFYKSTTSSNPLLQPIKGKGFMASHSQRLSRRPPAQGTAENSVLCSSDKVPPKSIRATRDIFIRQPSAMGEADCLAQRLAMKQEAAARHSRRHGAGDMSVRHPPSNSESNRPEDYDELQSSPEFSNFTTDSTLDNKVGVPTIKPRQKGKFRRSSGKLDSRVISQIRRSAIEEIKSGTELSIDGNIMSPGMIPGRKYRTRQKIQWNTMEYNPRLKGESGLSFKTIFTNNELTKAWESGARAAVRTLFNMKSFNLDSSPTIERKRIVYKGKFTRQIRLQNGASSPYKRASSGCTSSNSTFQKPGQPISTCKCNSSPHCSDRSKRQWTRVRKGPQRKIFHTPNEPLSTTKQKKISTCPSSSKAKEIQRKRRKVSYPHLVNPAQTQRRTKSPINRRRTVPVRQRNVLESVDEIATPRGQDVRGRLRGGQAFLVHRKPAQRNTSDQTVDRILLISDRKRRSCGSRNEKYETLISSRMRAGQDLRASRMVAGYEIPNSIQLSRERSHSWSAVQKIIKKPRVQYRLPRRLSEFHNYPKQLLLEEGLPSWKQQCQQPFSDSLKDCKQKHIDKIKSNFSMTLLLQDVLQVSPIHCTAEKVDTLERTDTSVLCRSHSSNEENRNVLDNKRRVPSTVLLHKPLLQASYNDSEEDFLPSEREPSIYRIGHTIQQISNLELDNDLSLSRKSENMQYLLRSSPRMGTVENKKEENERLHYPATRTKIFDSQIHSLQTPMVAEPLLYPTSDHIPTKSNRQNSPRISPVPSMFQQVPTSTSRLWNWKTDFSNETHTPEHCLKSALHAAICEFPEMPLRNPQQSTAKATTQEDFNIPKDVSQHGNNNQQNSSKVWNEFNWRQYTGKCSYMNSLHESCHAGNFPSTPLYENGASSHRTILSNEIFPIKFENTNDLTKNSYKGTGHGNFEHTNLAQNIVTGDLPVGITFPVLHKSNESGNEIINPNLRPQQKTSTYGNILLSANAPSRGNFPTYANLASNVQPKTTLHMFPEQNVGLPENVPVHKENENVQNSWYPESASILSQTQHDIIQKDLPEKEENVRIEHNPHTLNSVRNNISYRGNHVQQSGIPMDLPPSVRLLIHQPASGSVDHSSLVAQRSHCMEHFNDLFELSTVPPSPLECHYQSTNHLPTRLLTFPSISKKSEDSWVWPQKSPSQEEEADVVRTNPEPPAALEENREIASREAPKLEEVGTQSEGKRVEESRSIGLMEQADLGSYLKVEKAETEDDSNDEEDEVSEDSGTMTDVSSLLISQKSQAQNEDSTDQEVLGELGDEQEEVLISEQEHSDSPEISLPVKDSESETISLSTRDSQESFFKSLVVPGLTYRVTSLIVTSTLSLALLIQLLFAYDVNYDDSVRIFLSKAQKCFLALGLGGSLLTFTSVTGDSATGSQGEAFIDSSGYSWMTALRDFGMFAIAVTIQLWLVTAYLEKAILRYMSRSVVKGAQQAVLGFIVIVFLQLLTSPVQDCGITTVSTSTPPTSREVWHPQETKKKLIPEIEFNVLESFEAGQDGSNAVVNKELEDILMEEVSPEHHPDEFVVPKTAEGEEQVSSEPAASKEQNTNISELQELEEESREIIEESASQSDQVVREILHDLENKLNVPELELRDVKATVNQEISSEQTGQDVFTTN</sequence>
<feature type="compositionally biased region" description="Acidic residues" evidence="1">
    <location>
        <begin position="1374"/>
        <end position="1388"/>
    </location>
</feature>
<feature type="compositionally biased region" description="Polar residues" evidence="1">
    <location>
        <begin position="268"/>
        <end position="284"/>
    </location>
</feature>
<evidence type="ECO:0000256" key="1">
    <source>
        <dbReference type="SAM" id="MobiDB-lite"/>
    </source>
</evidence>
<protein>
    <submittedName>
        <fullName evidence="3">Uncharacterized protein</fullName>
    </submittedName>
</protein>
<proteinExistence type="predicted"/>
<feature type="region of interest" description="Disordered" evidence="1">
    <location>
        <begin position="488"/>
        <end position="518"/>
    </location>
</feature>
<keyword evidence="2" id="KW-1133">Transmembrane helix</keyword>
<feature type="region of interest" description="Disordered" evidence="1">
    <location>
        <begin position="1692"/>
        <end position="1712"/>
    </location>
</feature>
<feature type="region of interest" description="Disordered" evidence="1">
    <location>
        <begin position="1"/>
        <end position="118"/>
    </location>
</feature>
<feature type="compositionally biased region" description="Polar residues" evidence="1">
    <location>
        <begin position="890"/>
        <end position="899"/>
    </location>
</feature>
<feature type="region of interest" description="Disordered" evidence="1">
    <location>
        <begin position="1430"/>
        <end position="1453"/>
    </location>
</feature>
<feature type="compositionally biased region" description="Basic residues" evidence="1">
    <location>
        <begin position="294"/>
        <end position="304"/>
    </location>
</feature>
<feature type="compositionally biased region" description="Polar residues" evidence="1">
    <location>
        <begin position="439"/>
        <end position="465"/>
    </location>
</feature>
<feature type="region of interest" description="Disordered" evidence="1">
    <location>
        <begin position="234"/>
        <end position="308"/>
    </location>
</feature>
<dbReference type="EMBL" id="OB660206">
    <property type="protein sequence ID" value="CAD7223475.1"/>
    <property type="molecule type" value="Genomic_DNA"/>
</dbReference>
<gene>
    <name evidence="3" type="ORF">CTOB1V02_LOCUS1459</name>
</gene>
<reference evidence="3" key="1">
    <citation type="submission" date="2020-11" db="EMBL/GenBank/DDBJ databases">
        <authorList>
            <person name="Tran Van P."/>
        </authorList>
    </citation>
    <scope>NUCLEOTIDE SEQUENCE</scope>
</reference>
<feature type="transmembrane region" description="Helical" evidence="2">
    <location>
        <begin position="1590"/>
        <end position="1610"/>
    </location>
</feature>
<feature type="region of interest" description="Disordered" evidence="1">
    <location>
        <begin position="1296"/>
        <end position="1395"/>
    </location>
</feature>